<comment type="caution">
    <text evidence="7">The sequence shown here is derived from an EMBL/GenBank/DDBJ whole genome shotgun (WGS) entry which is preliminary data.</text>
</comment>
<gene>
    <name evidence="7" type="ORF">A2Y57_01140</name>
</gene>
<evidence type="ECO:0000256" key="1">
    <source>
        <dbReference type="ARBA" id="ARBA00004613"/>
    </source>
</evidence>
<dbReference type="Proteomes" id="UP000177103">
    <property type="component" value="Unassembled WGS sequence"/>
</dbReference>
<feature type="domain" description="Carbohydrate-binding module family 96" evidence="6">
    <location>
        <begin position="31"/>
        <end position="197"/>
    </location>
</feature>
<name>A0A1G1WBA8_9BACT</name>
<sequence length="322" mass="34950">MKRIYLPIFAFLIFFSFLFFIPRINTVLAATATLVPIADTFINSLQNDHNFGHDNEIDVSYVFGMVKQRSLVQFDLSSIPANAAINSASFSIYMYTCTNETESDLLHIDRTTTAWGEYTATWDNYKNKFSAMYTGNAPCSGVSSYLTFGVTTLVTGWYDGTYSNYGFYLWGNESVEGWNREFASRENSTNKPKLAIDYTVPSPSPSVSSDGATSPDFDQGTGGSSVTTSPSSDQVTGGTNFNQEEGLESSGQIEIGSATGSAAKKATQSSVKKGPAGILSAEVILVAGLVLILVALVPGYIIYRWRKNKSLKKNSPPSGKPT</sequence>
<evidence type="ECO:0000256" key="3">
    <source>
        <dbReference type="ARBA" id="ARBA00022729"/>
    </source>
</evidence>
<keyword evidence="3" id="KW-0732">Signal</keyword>
<evidence type="ECO:0000256" key="4">
    <source>
        <dbReference type="SAM" id="MobiDB-lite"/>
    </source>
</evidence>
<dbReference type="NCBIfam" id="NF033679">
    <property type="entry name" value="DNRLRE_dom"/>
    <property type="match status" value="1"/>
</dbReference>
<keyword evidence="5" id="KW-0472">Membrane</keyword>
<keyword evidence="5" id="KW-0812">Transmembrane</keyword>
<dbReference type="AlphaFoldDB" id="A0A1G1WBA8"/>
<dbReference type="GO" id="GO:0005576">
    <property type="term" value="C:extracellular region"/>
    <property type="evidence" value="ECO:0007669"/>
    <property type="project" value="UniProtKB-SubCell"/>
</dbReference>
<feature type="transmembrane region" description="Helical" evidence="5">
    <location>
        <begin position="283"/>
        <end position="303"/>
    </location>
</feature>
<dbReference type="Pfam" id="PF24517">
    <property type="entry name" value="CBM96"/>
    <property type="match status" value="1"/>
</dbReference>
<proteinExistence type="predicted"/>
<accession>A0A1G1WBA8</accession>
<dbReference type="InterPro" id="IPR055372">
    <property type="entry name" value="CBM96"/>
</dbReference>
<evidence type="ECO:0000313" key="8">
    <source>
        <dbReference type="Proteomes" id="UP000177103"/>
    </source>
</evidence>
<feature type="region of interest" description="Disordered" evidence="4">
    <location>
        <begin position="193"/>
        <end position="247"/>
    </location>
</feature>
<evidence type="ECO:0000256" key="5">
    <source>
        <dbReference type="SAM" id="Phobius"/>
    </source>
</evidence>
<dbReference type="EMBL" id="MHCQ01000007">
    <property type="protein sequence ID" value="OGY24904.1"/>
    <property type="molecule type" value="Genomic_DNA"/>
</dbReference>
<evidence type="ECO:0000313" key="7">
    <source>
        <dbReference type="EMBL" id="OGY24904.1"/>
    </source>
</evidence>
<comment type="subcellular location">
    <subcellularLocation>
        <location evidence="1">Secreted</location>
    </subcellularLocation>
</comment>
<reference evidence="7 8" key="1">
    <citation type="journal article" date="2016" name="Nat. Commun.">
        <title>Thousands of microbial genomes shed light on interconnected biogeochemical processes in an aquifer system.</title>
        <authorList>
            <person name="Anantharaman K."/>
            <person name="Brown C.T."/>
            <person name="Hug L.A."/>
            <person name="Sharon I."/>
            <person name="Castelle C.J."/>
            <person name="Probst A.J."/>
            <person name="Thomas B.C."/>
            <person name="Singh A."/>
            <person name="Wilkins M.J."/>
            <person name="Karaoz U."/>
            <person name="Brodie E.L."/>
            <person name="Williams K.H."/>
            <person name="Hubbard S.S."/>
            <person name="Banfield J.F."/>
        </authorList>
    </citation>
    <scope>NUCLEOTIDE SEQUENCE [LARGE SCALE GENOMIC DNA]</scope>
</reference>
<feature type="compositionally biased region" description="Polar residues" evidence="4">
    <location>
        <begin position="233"/>
        <end position="243"/>
    </location>
</feature>
<keyword evidence="2" id="KW-0964">Secreted</keyword>
<keyword evidence="5" id="KW-1133">Transmembrane helix</keyword>
<protein>
    <recommendedName>
        <fullName evidence="6">Carbohydrate-binding module family 96 domain-containing protein</fullName>
    </recommendedName>
</protein>
<evidence type="ECO:0000259" key="6">
    <source>
        <dbReference type="Pfam" id="PF24517"/>
    </source>
</evidence>
<evidence type="ECO:0000256" key="2">
    <source>
        <dbReference type="ARBA" id="ARBA00022525"/>
    </source>
</evidence>
<organism evidence="7 8">
    <name type="scientific">Candidatus Woykebacteria bacterium RBG_13_40_7b</name>
    <dbReference type="NCBI Taxonomy" id="1802594"/>
    <lineage>
        <taxon>Bacteria</taxon>
        <taxon>Candidatus Woykeibacteriota</taxon>
    </lineage>
</organism>